<evidence type="ECO:0000256" key="9">
    <source>
        <dbReference type="ARBA" id="ARBA00022490"/>
    </source>
</evidence>
<dbReference type="InterPro" id="IPR056179">
    <property type="entry name" value="DHQS_C"/>
</dbReference>
<comment type="catalytic activity">
    <reaction evidence="1 18">
        <text>7-phospho-2-dehydro-3-deoxy-D-arabino-heptonate = 3-dehydroquinate + phosphate</text>
        <dbReference type="Rhea" id="RHEA:21968"/>
        <dbReference type="ChEBI" id="CHEBI:32364"/>
        <dbReference type="ChEBI" id="CHEBI:43474"/>
        <dbReference type="ChEBI" id="CHEBI:58394"/>
        <dbReference type="EC" id="4.2.3.4"/>
    </reaction>
</comment>
<evidence type="ECO:0000256" key="5">
    <source>
        <dbReference type="ARBA" id="ARBA00004661"/>
    </source>
</evidence>
<keyword evidence="22" id="KW-1185">Reference proteome</keyword>
<protein>
    <recommendedName>
        <fullName evidence="8 18">3-dehydroquinate synthase</fullName>
        <shortName evidence="18">DHQS</shortName>
        <ecNumber evidence="7 18">4.2.3.4</ecNumber>
    </recommendedName>
</protein>
<feature type="binding site" evidence="18">
    <location>
        <position position="248"/>
    </location>
    <ligand>
        <name>Zn(2+)</name>
        <dbReference type="ChEBI" id="CHEBI:29105"/>
    </ligand>
</feature>
<dbReference type="RefSeq" id="WP_093140918.1">
    <property type="nucleotide sequence ID" value="NZ_FOXF01000008.1"/>
</dbReference>
<evidence type="ECO:0000256" key="10">
    <source>
        <dbReference type="ARBA" id="ARBA00022605"/>
    </source>
</evidence>
<dbReference type="Pfam" id="PF01761">
    <property type="entry name" value="DHQ_synthase"/>
    <property type="match status" value="1"/>
</dbReference>
<feature type="binding site" evidence="18">
    <location>
        <begin position="130"/>
        <end position="131"/>
    </location>
    <ligand>
        <name>NAD(+)</name>
        <dbReference type="ChEBI" id="CHEBI:57540"/>
    </ligand>
</feature>
<sequence>MKTLTVDLGDRSYPIFIDCGLLEREDVWGGYIKKKGNVVIVTNTTVCTWYLSKLEESIARLGYKVSSCILPDGEKYKNLESFNQIMTFLLEHNCGRDTTLVALGGGVIGDLTGFAAASFQRGVDFIQVPTTLLSHVDSSVGGKTGINHPLGKNMIGAFYQPKAVIIDLNCLKTLPERELAAGMAEVIKYGIIWDNSFFKFLEEHTDNIWKLDFDVISEVVYRCCSIKAEVVHQDEKEGGIRAILNLGHTFGHAIETFMGYGVWLHGEAVAAGTVMASRVALIRGYLSVDEFNRIVALLKNNRLPVSKPENMTTDDFMKLMIHDKKALNGHIRYIIPDALGKSSVKDDLSQAEIVEATK</sequence>
<dbReference type="EC" id="4.2.3.4" evidence="7 18"/>
<comment type="cofactor">
    <cofactor evidence="2 18">
        <name>NAD(+)</name>
        <dbReference type="ChEBI" id="CHEBI:57540"/>
    </cofactor>
</comment>
<evidence type="ECO:0000256" key="18">
    <source>
        <dbReference type="HAMAP-Rule" id="MF_00110"/>
    </source>
</evidence>
<dbReference type="SUPFAM" id="SSF56796">
    <property type="entry name" value="Dehydroquinate synthase-like"/>
    <property type="match status" value="1"/>
</dbReference>
<keyword evidence="14 18" id="KW-0520">NAD</keyword>
<reference evidence="21 22" key="1">
    <citation type="submission" date="2016-10" db="EMBL/GenBank/DDBJ databases">
        <authorList>
            <person name="Varghese N."/>
            <person name="Submissions S."/>
        </authorList>
    </citation>
    <scope>NUCLEOTIDE SEQUENCE [LARGE SCALE GENOMIC DNA]</scope>
    <source>
        <strain evidence="21 22">DSM 1361</strain>
    </source>
</reference>
<feature type="binding site" evidence="18">
    <location>
        <position position="185"/>
    </location>
    <ligand>
        <name>Zn(2+)</name>
        <dbReference type="ChEBI" id="CHEBI:29105"/>
    </ligand>
</feature>
<proteinExistence type="inferred from homology"/>
<dbReference type="GO" id="GO:0009073">
    <property type="term" value="P:aromatic amino acid family biosynthetic process"/>
    <property type="evidence" value="ECO:0007669"/>
    <property type="project" value="UniProtKB-KW"/>
</dbReference>
<dbReference type="PANTHER" id="PTHR43622:SF7">
    <property type="entry name" value="3-DEHYDROQUINATE SYNTHASE, CHLOROPLASTIC"/>
    <property type="match status" value="1"/>
</dbReference>
<comment type="subcellular location">
    <subcellularLocation>
        <location evidence="4 18">Cytoplasm</location>
    </subcellularLocation>
</comment>
<feature type="binding site" evidence="18">
    <location>
        <position position="143"/>
    </location>
    <ligand>
        <name>NAD(+)</name>
        <dbReference type="ChEBI" id="CHEBI:57540"/>
    </ligand>
</feature>
<organism evidence="21 22">
    <name type="scientific">Ruminobacter amylophilus</name>
    <dbReference type="NCBI Taxonomy" id="867"/>
    <lineage>
        <taxon>Bacteria</taxon>
        <taxon>Pseudomonadati</taxon>
        <taxon>Pseudomonadota</taxon>
        <taxon>Gammaproteobacteria</taxon>
        <taxon>Aeromonadales</taxon>
        <taxon>Succinivibrionaceae</taxon>
        <taxon>Ruminobacter</taxon>
    </lineage>
</organism>
<evidence type="ECO:0000256" key="15">
    <source>
        <dbReference type="ARBA" id="ARBA00023141"/>
    </source>
</evidence>
<evidence type="ECO:0000313" key="21">
    <source>
        <dbReference type="EMBL" id="SFP19043.1"/>
    </source>
</evidence>
<dbReference type="AlphaFoldDB" id="A0A662ZH99"/>
<evidence type="ECO:0000256" key="17">
    <source>
        <dbReference type="ARBA" id="ARBA00023285"/>
    </source>
</evidence>
<evidence type="ECO:0000256" key="3">
    <source>
        <dbReference type="ARBA" id="ARBA00003485"/>
    </source>
</evidence>
<evidence type="ECO:0000256" key="1">
    <source>
        <dbReference type="ARBA" id="ARBA00001393"/>
    </source>
</evidence>
<dbReference type="EMBL" id="FOXF01000008">
    <property type="protein sequence ID" value="SFP19043.1"/>
    <property type="molecule type" value="Genomic_DNA"/>
</dbReference>
<dbReference type="PIRSF" id="PIRSF001455">
    <property type="entry name" value="DHQ_synth"/>
    <property type="match status" value="1"/>
</dbReference>
<keyword evidence="15 18" id="KW-0057">Aromatic amino acid biosynthesis</keyword>
<feature type="binding site" evidence="18">
    <location>
        <begin position="106"/>
        <end position="110"/>
    </location>
    <ligand>
        <name>NAD(+)</name>
        <dbReference type="ChEBI" id="CHEBI:57540"/>
    </ligand>
</feature>
<comment type="cofactor">
    <cofactor evidence="18">
        <name>Co(2+)</name>
        <dbReference type="ChEBI" id="CHEBI:48828"/>
    </cofactor>
    <cofactor evidence="18">
        <name>Zn(2+)</name>
        <dbReference type="ChEBI" id="CHEBI:29105"/>
    </cofactor>
    <text evidence="18">Binds 1 divalent metal cation per subunit. Can use either Co(2+) or Zn(2+).</text>
</comment>
<comment type="similarity">
    <text evidence="6 18">Belongs to the sugar phosphate cyclases superfamily. Dehydroquinate synthase family.</text>
</comment>
<evidence type="ECO:0000256" key="8">
    <source>
        <dbReference type="ARBA" id="ARBA00017684"/>
    </source>
</evidence>
<dbReference type="GO" id="GO:0000166">
    <property type="term" value="F:nucleotide binding"/>
    <property type="evidence" value="ECO:0007669"/>
    <property type="project" value="UniProtKB-KW"/>
</dbReference>
<dbReference type="InterPro" id="IPR030963">
    <property type="entry name" value="DHQ_synth_fam"/>
</dbReference>
<dbReference type="NCBIfam" id="TIGR01357">
    <property type="entry name" value="aroB"/>
    <property type="match status" value="1"/>
</dbReference>
<feature type="binding site" evidence="18">
    <location>
        <position position="152"/>
    </location>
    <ligand>
        <name>NAD(+)</name>
        <dbReference type="ChEBI" id="CHEBI:57540"/>
    </ligand>
</feature>
<evidence type="ECO:0000256" key="7">
    <source>
        <dbReference type="ARBA" id="ARBA00013031"/>
    </source>
</evidence>
<dbReference type="Pfam" id="PF24621">
    <property type="entry name" value="DHQS_C"/>
    <property type="match status" value="1"/>
</dbReference>
<evidence type="ECO:0000256" key="2">
    <source>
        <dbReference type="ARBA" id="ARBA00001911"/>
    </source>
</evidence>
<comment type="pathway">
    <text evidence="5 18">Metabolic intermediate biosynthesis; chorismate biosynthesis; chorismate from D-erythrose 4-phosphate and phosphoenolpyruvate: step 2/7.</text>
</comment>
<feature type="binding site" evidence="18">
    <location>
        <begin position="72"/>
        <end position="77"/>
    </location>
    <ligand>
        <name>NAD(+)</name>
        <dbReference type="ChEBI" id="CHEBI:57540"/>
    </ligand>
</feature>
<accession>A0A662ZH99</accession>
<evidence type="ECO:0000313" key="22">
    <source>
        <dbReference type="Proteomes" id="UP000243745"/>
    </source>
</evidence>
<feature type="domain" description="3-dehydroquinate synthase C-terminal" evidence="20">
    <location>
        <begin position="182"/>
        <end position="326"/>
    </location>
</feature>
<dbReference type="GO" id="GO:0008652">
    <property type="term" value="P:amino acid biosynthetic process"/>
    <property type="evidence" value="ECO:0007669"/>
    <property type="project" value="UniProtKB-KW"/>
</dbReference>
<keyword evidence="17 18" id="KW-0170">Cobalt</keyword>
<name>A0A662ZH99_9GAMM</name>
<evidence type="ECO:0000256" key="4">
    <source>
        <dbReference type="ARBA" id="ARBA00004496"/>
    </source>
</evidence>
<dbReference type="GO" id="GO:0005737">
    <property type="term" value="C:cytoplasm"/>
    <property type="evidence" value="ECO:0007669"/>
    <property type="project" value="UniProtKB-SubCell"/>
</dbReference>
<feature type="domain" description="3-dehydroquinate synthase N-terminal" evidence="19">
    <location>
        <begin position="68"/>
        <end position="180"/>
    </location>
</feature>
<dbReference type="HAMAP" id="MF_00110">
    <property type="entry name" value="DHQ_synthase"/>
    <property type="match status" value="1"/>
</dbReference>
<keyword evidence="16 18" id="KW-0456">Lyase</keyword>
<comment type="function">
    <text evidence="3 18">Catalyzes the conversion of 3-deoxy-D-arabino-heptulosonate 7-phosphate (DAHP) to dehydroquinate (DHQ).</text>
</comment>
<evidence type="ECO:0000259" key="19">
    <source>
        <dbReference type="Pfam" id="PF01761"/>
    </source>
</evidence>
<dbReference type="Proteomes" id="UP000243745">
    <property type="component" value="Unassembled WGS sequence"/>
</dbReference>
<evidence type="ECO:0000256" key="12">
    <source>
        <dbReference type="ARBA" id="ARBA00022741"/>
    </source>
</evidence>
<keyword evidence="13 18" id="KW-0862">Zinc</keyword>
<dbReference type="CDD" id="cd08195">
    <property type="entry name" value="DHQS"/>
    <property type="match status" value="1"/>
</dbReference>
<keyword evidence="10 18" id="KW-0028">Amino-acid biosynthesis</keyword>
<feature type="binding site" evidence="18">
    <location>
        <begin position="170"/>
        <end position="173"/>
    </location>
    <ligand>
        <name>NAD(+)</name>
        <dbReference type="ChEBI" id="CHEBI:57540"/>
    </ligand>
</feature>
<dbReference type="Gene3D" id="1.20.1090.10">
    <property type="entry name" value="Dehydroquinate synthase-like - alpha domain"/>
    <property type="match status" value="1"/>
</dbReference>
<keyword evidence="11 18" id="KW-0479">Metal-binding</keyword>
<gene>
    <name evidence="18" type="primary">aroB</name>
    <name evidence="21" type="ORF">SAMN02910344_00675</name>
</gene>
<evidence type="ECO:0000256" key="13">
    <source>
        <dbReference type="ARBA" id="ARBA00022833"/>
    </source>
</evidence>
<evidence type="ECO:0000256" key="6">
    <source>
        <dbReference type="ARBA" id="ARBA00005412"/>
    </source>
</evidence>
<dbReference type="Gene3D" id="3.40.50.1970">
    <property type="match status" value="1"/>
</dbReference>
<dbReference type="InterPro" id="IPR030960">
    <property type="entry name" value="DHQS/DOIS_N"/>
</dbReference>
<dbReference type="UniPathway" id="UPA00053">
    <property type="reaction ID" value="UER00085"/>
</dbReference>
<dbReference type="GO" id="GO:0009423">
    <property type="term" value="P:chorismate biosynthetic process"/>
    <property type="evidence" value="ECO:0007669"/>
    <property type="project" value="UniProtKB-UniRule"/>
</dbReference>
<dbReference type="GO" id="GO:0003856">
    <property type="term" value="F:3-dehydroquinate synthase activity"/>
    <property type="evidence" value="ECO:0007669"/>
    <property type="project" value="UniProtKB-UniRule"/>
</dbReference>
<keyword evidence="12 18" id="KW-0547">Nucleotide-binding</keyword>
<evidence type="ECO:0000259" key="20">
    <source>
        <dbReference type="Pfam" id="PF24621"/>
    </source>
</evidence>
<dbReference type="PANTHER" id="PTHR43622">
    <property type="entry name" value="3-DEHYDROQUINATE SYNTHASE"/>
    <property type="match status" value="1"/>
</dbReference>
<dbReference type="FunFam" id="3.40.50.1970:FF:000001">
    <property type="entry name" value="3-dehydroquinate synthase"/>
    <property type="match status" value="1"/>
</dbReference>
<keyword evidence="9 18" id="KW-0963">Cytoplasm</keyword>
<evidence type="ECO:0000256" key="14">
    <source>
        <dbReference type="ARBA" id="ARBA00023027"/>
    </source>
</evidence>
<feature type="binding site" evidence="18">
    <location>
        <position position="265"/>
    </location>
    <ligand>
        <name>Zn(2+)</name>
        <dbReference type="ChEBI" id="CHEBI:29105"/>
    </ligand>
</feature>
<evidence type="ECO:0000256" key="11">
    <source>
        <dbReference type="ARBA" id="ARBA00022723"/>
    </source>
</evidence>
<dbReference type="InterPro" id="IPR050071">
    <property type="entry name" value="Dehydroquinate_synthase"/>
</dbReference>
<dbReference type="OrthoDB" id="9806583at2"/>
<dbReference type="GO" id="GO:0046872">
    <property type="term" value="F:metal ion binding"/>
    <property type="evidence" value="ECO:0007669"/>
    <property type="project" value="UniProtKB-KW"/>
</dbReference>
<dbReference type="InterPro" id="IPR016037">
    <property type="entry name" value="DHQ_synth_AroB"/>
</dbReference>
<evidence type="ECO:0000256" key="16">
    <source>
        <dbReference type="ARBA" id="ARBA00023239"/>
    </source>
</evidence>